<name>A0A3P6R5P9_CYLGO</name>
<dbReference type="Proteomes" id="UP000271889">
    <property type="component" value="Unassembled WGS sequence"/>
</dbReference>
<sequence>MNITSTITPDGFAAAELVLIREHYREGQRQMDGSYMKKLHTNELRQYERERGHSTDELDIAEIQNSPTEGHFAAQDREFAER</sequence>
<reference evidence="1 2" key="1">
    <citation type="submission" date="2018-11" db="EMBL/GenBank/DDBJ databases">
        <authorList>
            <consortium name="Pathogen Informatics"/>
        </authorList>
    </citation>
    <scope>NUCLEOTIDE SEQUENCE [LARGE SCALE GENOMIC DNA]</scope>
</reference>
<accession>A0A3P6R5P9</accession>
<proteinExistence type="predicted"/>
<organism evidence="1 2">
    <name type="scientific">Cylicostephanus goldi</name>
    <name type="common">Nematode worm</name>
    <dbReference type="NCBI Taxonomy" id="71465"/>
    <lineage>
        <taxon>Eukaryota</taxon>
        <taxon>Metazoa</taxon>
        <taxon>Ecdysozoa</taxon>
        <taxon>Nematoda</taxon>
        <taxon>Chromadorea</taxon>
        <taxon>Rhabditida</taxon>
        <taxon>Rhabditina</taxon>
        <taxon>Rhabditomorpha</taxon>
        <taxon>Strongyloidea</taxon>
        <taxon>Strongylidae</taxon>
        <taxon>Cylicostephanus</taxon>
    </lineage>
</organism>
<dbReference type="AlphaFoldDB" id="A0A3P6R5P9"/>
<evidence type="ECO:0000313" key="1">
    <source>
        <dbReference type="EMBL" id="VDK50793.1"/>
    </source>
</evidence>
<keyword evidence="2" id="KW-1185">Reference proteome</keyword>
<protein>
    <submittedName>
        <fullName evidence="1">Uncharacterized protein</fullName>
    </submittedName>
</protein>
<dbReference type="EMBL" id="UYRV01003845">
    <property type="protein sequence ID" value="VDK50793.1"/>
    <property type="molecule type" value="Genomic_DNA"/>
</dbReference>
<evidence type="ECO:0000313" key="2">
    <source>
        <dbReference type="Proteomes" id="UP000271889"/>
    </source>
</evidence>
<gene>
    <name evidence="1" type="ORF">CGOC_LOCUS1875</name>
</gene>